<dbReference type="Pfam" id="PF00956">
    <property type="entry name" value="NAP"/>
    <property type="match status" value="1"/>
</dbReference>
<reference evidence="4 5" key="1">
    <citation type="journal article" date="2012" name="BMC Genomics">
        <title>Comparative genomic analysis and phylogenetic position of Theileria equi.</title>
        <authorList>
            <person name="Kappmeyer L.S."/>
            <person name="Thiagarajan M."/>
            <person name="Herndon D.R."/>
            <person name="Ramsay J.D."/>
            <person name="Caler E."/>
            <person name="Djikeng A."/>
            <person name="Gillespie J.J."/>
            <person name="Lau A.O."/>
            <person name="Roalson E.H."/>
            <person name="Silva J.C."/>
            <person name="Silva M.G."/>
            <person name="Suarez C.E."/>
            <person name="Ueti M.W."/>
            <person name="Nene V.M."/>
            <person name="Mealey R.H."/>
            <person name="Knowles D.P."/>
            <person name="Brayton K.A."/>
        </authorList>
    </citation>
    <scope>NUCLEOTIDE SEQUENCE [LARGE SCALE GENOMIC DNA]</scope>
    <source>
        <strain evidence="4 5">WA</strain>
    </source>
</reference>
<feature type="compositionally biased region" description="Acidic residues" evidence="3">
    <location>
        <begin position="211"/>
        <end position="224"/>
    </location>
</feature>
<evidence type="ECO:0000256" key="3">
    <source>
        <dbReference type="SAM" id="MobiDB-lite"/>
    </source>
</evidence>
<protein>
    <submittedName>
        <fullName evidence="4">Nucleosome assembly protein 1, putative</fullName>
    </submittedName>
</protein>
<dbReference type="InterPro" id="IPR002164">
    <property type="entry name" value="NAP_family"/>
</dbReference>
<dbReference type="EMBL" id="CP001670">
    <property type="protein sequence ID" value="AFZ81057.1"/>
    <property type="molecule type" value="Genomic_DNA"/>
</dbReference>
<gene>
    <name evidence="4" type="ORF">BEWA_004650</name>
</gene>
<dbReference type="STRING" id="1537102.L0AZN4"/>
<evidence type="ECO:0000256" key="2">
    <source>
        <dbReference type="RuleBase" id="RU003876"/>
    </source>
</evidence>
<dbReference type="AlphaFoldDB" id="L0AZN4"/>
<dbReference type="GO" id="GO:0005634">
    <property type="term" value="C:nucleus"/>
    <property type="evidence" value="ECO:0007669"/>
    <property type="project" value="InterPro"/>
</dbReference>
<organism evidence="4 5">
    <name type="scientific">Theileria equi strain WA</name>
    <dbReference type="NCBI Taxonomy" id="1537102"/>
    <lineage>
        <taxon>Eukaryota</taxon>
        <taxon>Sar</taxon>
        <taxon>Alveolata</taxon>
        <taxon>Apicomplexa</taxon>
        <taxon>Aconoidasida</taxon>
        <taxon>Piroplasmida</taxon>
        <taxon>Theileriidae</taxon>
        <taxon>Theileria</taxon>
    </lineage>
</organism>
<dbReference type="SUPFAM" id="SSF143113">
    <property type="entry name" value="NAP-like"/>
    <property type="match status" value="1"/>
</dbReference>
<evidence type="ECO:0000313" key="4">
    <source>
        <dbReference type="EMBL" id="AFZ81057.1"/>
    </source>
</evidence>
<proteinExistence type="inferred from homology"/>
<dbReference type="GO" id="GO:0006334">
    <property type="term" value="P:nucleosome assembly"/>
    <property type="evidence" value="ECO:0007669"/>
    <property type="project" value="InterPro"/>
</dbReference>
<dbReference type="InterPro" id="IPR037231">
    <property type="entry name" value="NAP-like_sf"/>
</dbReference>
<evidence type="ECO:0000256" key="1">
    <source>
        <dbReference type="ARBA" id="ARBA00009947"/>
    </source>
</evidence>
<comment type="similarity">
    <text evidence="1 2">Belongs to the nucleosome assembly protein (NAP) family.</text>
</comment>
<dbReference type="eggNOG" id="ENOG502RSYU">
    <property type="taxonomic scope" value="Eukaryota"/>
</dbReference>
<keyword evidence="5" id="KW-1185">Reference proteome</keyword>
<dbReference type="Proteomes" id="UP000031512">
    <property type="component" value="Chromosome 3"/>
</dbReference>
<feature type="region of interest" description="Disordered" evidence="3">
    <location>
        <begin position="211"/>
        <end position="235"/>
    </location>
</feature>
<dbReference type="RefSeq" id="XP_004830723.1">
    <property type="nucleotide sequence ID" value="XM_004830666.1"/>
</dbReference>
<dbReference type="KEGG" id="beq:BEWA_004650"/>
<dbReference type="OrthoDB" id="19419at2759"/>
<dbReference type="VEuPathDB" id="PiroplasmaDB:BEWA_004650"/>
<accession>L0AZN4</accession>
<dbReference type="PANTHER" id="PTHR11875">
    <property type="entry name" value="TESTIS-SPECIFIC Y-ENCODED PROTEIN"/>
    <property type="match status" value="1"/>
</dbReference>
<dbReference type="GeneID" id="15804752"/>
<name>L0AZN4_THEEQ</name>
<dbReference type="Gene3D" id="3.30.1120.90">
    <property type="entry name" value="Nucleosome assembly protein"/>
    <property type="match status" value="1"/>
</dbReference>
<evidence type="ECO:0000313" key="5">
    <source>
        <dbReference type="Proteomes" id="UP000031512"/>
    </source>
</evidence>
<sequence length="235" mass="27103">MDDSDKMDLEALRARQIELSNELNTRLTGVYRWYYGELDRVSDEMIKLLNEGQTPLDVGPEGVEKQQPSGGTVEREMDSIINVESATLGTKNWPSFWLHALLGCKRTRSWISDLDCVILAYLNDVRVIVHEANEVEESFQLCFHFVENPYFSNRMLSRRFDFERGNVTSTASEISWTCEASMEDIKVALAIKDRIIREPLKYVLRYRDADGGQESEDESSDETDSGSRYPFSWLF</sequence>